<name>A0AAF0TA81_SOLVR</name>
<feature type="compositionally biased region" description="Low complexity" evidence="1">
    <location>
        <begin position="11"/>
        <end position="24"/>
    </location>
</feature>
<dbReference type="PANTHER" id="PTHR33905:SF1">
    <property type="entry name" value="CST COMPLEX SUBUNIT TEN1"/>
    <property type="match status" value="1"/>
</dbReference>
<accession>A0AAF0TA81</accession>
<evidence type="ECO:0000313" key="3">
    <source>
        <dbReference type="Proteomes" id="UP001234989"/>
    </source>
</evidence>
<dbReference type="EMBL" id="CP133612">
    <property type="protein sequence ID" value="WMV09893.1"/>
    <property type="molecule type" value="Genomic_DNA"/>
</dbReference>
<dbReference type="GO" id="GO:1990879">
    <property type="term" value="C:CST complex"/>
    <property type="evidence" value="ECO:0007669"/>
    <property type="project" value="InterPro"/>
</dbReference>
<organism evidence="2 3">
    <name type="scientific">Solanum verrucosum</name>
    <dbReference type="NCBI Taxonomy" id="315347"/>
    <lineage>
        <taxon>Eukaryota</taxon>
        <taxon>Viridiplantae</taxon>
        <taxon>Streptophyta</taxon>
        <taxon>Embryophyta</taxon>
        <taxon>Tracheophyta</taxon>
        <taxon>Spermatophyta</taxon>
        <taxon>Magnoliopsida</taxon>
        <taxon>eudicotyledons</taxon>
        <taxon>Gunneridae</taxon>
        <taxon>Pentapetalae</taxon>
        <taxon>asterids</taxon>
        <taxon>lamiids</taxon>
        <taxon>Solanales</taxon>
        <taxon>Solanaceae</taxon>
        <taxon>Solanoideae</taxon>
        <taxon>Solaneae</taxon>
        <taxon>Solanum</taxon>
    </lineage>
</organism>
<dbReference type="InterPro" id="IPR029146">
    <property type="entry name" value="Ten1_animal_plant"/>
</dbReference>
<dbReference type="PANTHER" id="PTHR33905">
    <property type="entry name" value="CST COMPLEX SUBUNIT TEN1"/>
    <property type="match status" value="1"/>
</dbReference>
<dbReference type="AlphaFoldDB" id="A0AAF0TA81"/>
<protein>
    <recommendedName>
        <fullName evidence="4">CST complex subunit TEN1</fullName>
    </recommendedName>
</protein>
<dbReference type="GO" id="GO:0032211">
    <property type="term" value="P:negative regulation of telomere maintenance via telomerase"/>
    <property type="evidence" value="ECO:0007669"/>
    <property type="project" value="TreeGrafter"/>
</dbReference>
<gene>
    <name evidence="2" type="ORF">MTR67_003278</name>
</gene>
<dbReference type="GO" id="GO:0010521">
    <property type="term" value="F:telomerase inhibitor activity"/>
    <property type="evidence" value="ECO:0007669"/>
    <property type="project" value="TreeGrafter"/>
</dbReference>
<dbReference type="GO" id="GO:0042162">
    <property type="term" value="F:telomeric DNA binding"/>
    <property type="evidence" value="ECO:0007669"/>
    <property type="project" value="TreeGrafter"/>
</dbReference>
<reference evidence="2" key="1">
    <citation type="submission" date="2023-08" db="EMBL/GenBank/DDBJ databases">
        <title>A de novo genome assembly of Solanum verrucosum Schlechtendal, a Mexican diploid species geographically isolated from the other diploid A-genome species in potato relatives.</title>
        <authorList>
            <person name="Hosaka K."/>
        </authorList>
    </citation>
    <scope>NUCLEOTIDE SEQUENCE</scope>
    <source>
        <tissue evidence="2">Young leaves</tissue>
    </source>
</reference>
<evidence type="ECO:0008006" key="4">
    <source>
        <dbReference type="Google" id="ProtNLM"/>
    </source>
</evidence>
<sequence>KLQKNPVEGWPVPESEGRPPSSSSHTLLITSKVASMATIASGALVNLEELVPSSQHFKHGISLRVTGKLQDYDVETAVAVIVDRNASLKVDTQHLNINLRIGSIFQFIGELLLEPDNEAILKARVGRNMDGMDLNLYRQSLQLLRDFQAGR</sequence>
<dbReference type="GO" id="GO:0003697">
    <property type="term" value="F:single-stranded DNA binding"/>
    <property type="evidence" value="ECO:0007669"/>
    <property type="project" value="InterPro"/>
</dbReference>
<dbReference type="Pfam" id="PF15490">
    <property type="entry name" value="Ten1_2"/>
    <property type="match status" value="1"/>
</dbReference>
<proteinExistence type="predicted"/>
<dbReference type="FunFam" id="2.40.50.140:FF:000410">
    <property type="entry name" value="CST complex subunit TEN1"/>
    <property type="match status" value="1"/>
</dbReference>
<dbReference type="Gene3D" id="2.40.50.140">
    <property type="entry name" value="Nucleic acid-binding proteins"/>
    <property type="match status" value="1"/>
</dbReference>
<dbReference type="Proteomes" id="UP001234989">
    <property type="component" value="Chromosome 1"/>
</dbReference>
<keyword evidence="3" id="KW-1185">Reference proteome</keyword>
<evidence type="ECO:0000256" key="1">
    <source>
        <dbReference type="SAM" id="MobiDB-lite"/>
    </source>
</evidence>
<evidence type="ECO:0000313" key="2">
    <source>
        <dbReference type="EMBL" id="WMV09893.1"/>
    </source>
</evidence>
<feature type="non-terminal residue" evidence="2">
    <location>
        <position position="1"/>
    </location>
</feature>
<dbReference type="InterPro" id="IPR012340">
    <property type="entry name" value="NA-bd_OB-fold"/>
</dbReference>
<feature type="region of interest" description="Disordered" evidence="1">
    <location>
        <begin position="1"/>
        <end position="25"/>
    </location>
</feature>